<comment type="function">
    <text evidence="9">Ca(+)/H(+) antiporter that extrudes calcium in exchange for external protons.</text>
</comment>
<evidence type="ECO:0000313" key="12">
    <source>
        <dbReference type="Proteomes" id="UP000215027"/>
    </source>
</evidence>
<accession>A0A160T4H6</accession>
<evidence type="ECO:0000256" key="5">
    <source>
        <dbReference type="ARBA" id="ARBA00022837"/>
    </source>
</evidence>
<dbReference type="Pfam" id="PF01699">
    <property type="entry name" value="Na_Ca_ex"/>
    <property type="match status" value="2"/>
</dbReference>
<feature type="domain" description="Sodium/calcium exchanger membrane region" evidence="10">
    <location>
        <begin position="215"/>
        <end position="359"/>
    </location>
</feature>
<dbReference type="InterPro" id="IPR004798">
    <property type="entry name" value="CAX-like"/>
</dbReference>
<dbReference type="EMBL" id="LN890655">
    <property type="protein sequence ID" value="CUS04986.2"/>
    <property type="molecule type" value="Genomic_DNA"/>
</dbReference>
<dbReference type="InterPro" id="IPR004837">
    <property type="entry name" value="NaCa_Exmemb"/>
</dbReference>
<keyword evidence="2 9" id="KW-0813">Transport</keyword>
<feature type="transmembrane region" description="Helical" evidence="9">
    <location>
        <begin position="315"/>
        <end position="335"/>
    </location>
</feature>
<feature type="transmembrane region" description="Helical" evidence="9">
    <location>
        <begin position="99"/>
        <end position="125"/>
    </location>
</feature>
<feature type="transmembrane region" description="Helical" evidence="9">
    <location>
        <begin position="169"/>
        <end position="188"/>
    </location>
</feature>
<dbReference type="PANTHER" id="PTHR31503">
    <property type="entry name" value="VACUOLAR CALCIUM ION TRANSPORTER"/>
    <property type="match status" value="1"/>
</dbReference>
<feature type="transmembrane region" description="Helical" evidence="9">
    <location>
        <begin position="250"/>
        <end position="268"/>
    </location>
</feature>
<dbReference type="AlphaFoldDB" id="A0A160T4H6"/>
<evidence type="ECO:0000256" key="4">
    <source>
        <dbReference type="ARBA" id="ARBA00022692"/>
    </source>
</evidence>
<evidence type="ECO:0000256" key="7">
    <source>
        <dbReference type="ARBA" id="ARBA00023065"/>
    </source>
</evidence>
<feature type="transmembrane region" description="Helical" evidence="9">
    <location>
        <begin position="342"/>
        <end position="360"/>
    </location>
</feature>
<protein>
    <recommendedName>
        <fullName evidence="9">Ca(2+)/H(+) antiporter</fullName>
    </recommendedName>
</protein>
<evidence type="ECO:0000313" key="11">
    <source>
        <dbReference type="EMBL" id="CUS04986.2"/>
    </source>
</evidence>
<dbReference type="InterPro" id="IPR004713">
    <property type="entry name" value="CaH_exchang"/>
</dbReference>
<organism evidence="11 12">
    <name type="scientific">Candidatus Promineifilum breve</name>
    <dbReference type="NCBI Taxonomy" id="1806508"/>
    <lineage>
        <taxon>Bacteria</taxon>
        <taxon>Bacillati</taxon>
        <taxon>Chloroflexota</taxon>
        <taxon>Ardenticatenia</taxon>
        <taxon>Candidatus Promineifilales</taxon>
        <taxon>Candidatus Promineifilaceae</taxon>
        <taxon>Candidatus Promineifilum</taxon>
    </lineage>
</organism>
<comment type="similarity">
    <text evidence="9">Belongs to the Ca(2+):cation antiporter (CaCA) (TC 2.A.19) family.</text>
</comment>
<dbReference type="PANTHER" id="PTHR31503:SF22">
    <property type="entry name" value="VACUOLAR CALCIUM ION TRANSPORTER"/>
    <property type="match status" value="1"/>
</dbReference>
<evidence type="ECO:0000256" key="3">
    <source>
        <dbReference type="ARBA" id="ARBA00022568"/>
    </source>
</evidence>
<feature type="transmembrane region" description="Helical" evidence="9">
    <location>
        <begin position="39"/>
        <end position="59"/>
    </location>
</feature>
<feature type="transmembrane region" description="Helical" evidence="9">
    <location>
        <begin position="216"/>
        <end position="238"/>
    </location>
</feature>
<dbReference type="Proteomes" id="UP000215027">
    <property type="component" value="Chromosome I"/>
</dbReference>
<keyword evidence="5 9" id="KW-0106">Calcium</keyword>
<evidence type="ECO:0000256" key="2">
    <source>
        <dbReference type="ARBA" id="ARBA00022448"/>
    </source>
</evidence>
<gene>
    <name evidence="11" type="ORF">CFX0092_A3108</name>
</gene>
<keyword evidence="9" id="KW-0050">Antiport</keyword>
<dbReference type="NCBIfam" id="TIGR00378">
    <property type="entry name" value="cax"/>
    <property type="match status" value="1"/>
</dbReference>
<feature type="transmembrane region" description="Helical" evidence="9">
    <location>
        <begin position="137"/>
        <end position="157"/>
    </location>
</feature>
<evidence type="ECO:0000256" key="8">
    <source>
        <dbReference type="ARBA" id="ARBA00023136"/>
    </source>
</evidence>
<reference evidence="11" key="1">
    <citation type="submission" date="2016-01" db="EMBL/GenBank/DDBJ databases">
        <authorList>
            <person name="Mcilroy J.S."/>
            <person name="Karst M S."/>
            <person name="Albertsen M."/>
        </authorList>
    </citation>
    <scope>NUCLEOTIDE SEQUENCE</scope>
    <source>
        <strain evidence="11">Cfx-K</strain>
    </source>
</reference>
<sequence>MNSAFARIEHLVGLNKILLIFALFIPAAIILELTHANPIWILLASAAAIIPLAAMIGEGTEALAEKVGQRAGGLLNATLGNAAELIIAIVALQKGLIDLVLASITGSILGNLLLILGLSLLVGGLRHGLQRFNSENAGLDATLLVLAVFTLAIPSFFNQALEPDFQRVEFVSIGAAIAILVMYGLVILHSFTSKPAEGDPQAREAHAPTGWSTPHALIVLVVAVGFIALLSEFLVGAVEPVTQSLGLSEFFLGIILIPLVGNAAEHFVAVQVAAKNKMDLALSIAIGSSLQIALFVAPLLVFISLAMGNPMPLEFTSYEILAVSAASLIAALVSLDGRSNWLEGAMLLVLYVILAVAFFFF</sequence>
<keyword evidence="6 9" id="KW-1133">Transmembrane helix</keyword>
<evidence type="ECO:0000256" key="9">
    <source>
        <dbReference type="RuleBase" id="RU365028"/>
    </source>
</evidence>
<dbReference type="GO" id="GO:0006874">
    <property type="term" value="P:intracellular calcium ion homeostasis"/>
    <property type="evidence" value="ECO:0007669"/>
    <property type="project" value="TreeGrafter"/>
</dbReference>
<dbReference type="RefSeq" id="WP_095044256.1">
    <property type="nucleotide sequence ID" value="NZ_LN890655.1"/>
</dbReference>
<feature type="domain" description="Sodium/calcium exchanger membrane region" evidence="10">
    <location>
        <begin position="39"/>
        <end position="191"/>
    </location>
</feature>
<feature type="transmembrane region" description="Helical" evidence="9">
    <location>
        <begin position="12"/>
        <end position="33"/>
    </location>
</feature>
<dbReference type="OrthoDB" id="9776105at2"/>
<comment type="subcellular location">
    <subcellularLocation>
        <location evidence="1">Endomembrane system</location>
        <topology evidence="1">Multi-pass membrane protein</topology>
    </subcellularLocation>
</comment>
<dbReference type="GO" id="GO:0015369">
    <property type="term" value="F:calcium:proton antiporter activity"/>
    <property type="evidence" value="ECO:0007669"/>
    <property type="project" value="UniProtKB-UniRule"/>
</dbReference>
<keyword evidence="7 9" id="KW-0406">Ion transport</keyword>
<dbReference type="GO" id="GO:0016020">
    <property type="term" value="C:membrane"/>
    <property type="evidence" value="ECO:0007669"/>
    <property type="project" value="InterPro"/>
</dbReference>
<feature type="transmembrane region" description="Helical" evidence="9">
    <location>
        <begin position="280"/>
        <end position="303"/>
    </location>
</feature>
<evidence type="ECO:0000259" key="10">
    <source>
        <dbReference type="Pfam" id="PF01699"/>
    </source>
</evidence>
<evidence type="ECO:0000256" key="6">
    <source>
        <dbReference type="ARBA" id="ARBA00022989"/>
    </source>
</evidence>
<keyword evidence="8 9" id="KW-0472">Membrane</keyword>
<feature type="transmembrane region" description="Helical" evidence="9">
    <location>
        <begin position="71"/>
        <end position="93"/>
    </location>
</feature>
<keyword evidence="4 9" id="KW-0812">Transmembrane</keyword>
<evidence type="ECO:0000256" key="1">
    <source>
        <dbReference type="ARBA" id="ARBA00004127"/>
    </source>
</evidence>
<dbReference type="Gene3D" id="1.20.1420.30">
    <property type="entry name" value="NCX, central ion-binding region"/>
    <property type="match status" value="1"/>
</dbReference>
<dbReference type="KEGG" id="pbf:CFX0092_A3108"/>
<dbReference type="InterPro" id="IPR044880">
    <property type="entry name" value="NCX_ion-bd_dom_sf"/>
</dbReference>
<keyword evidence="12" id="KW-1185">Reference proteome</keyword>
<name>A0A160T4H6_9CHLR</name>
<proteinExistence type="inferred from homology"/>
<keyword evidence="3 9" id="KW-0109">Calcium transport</keyword>
<dbReference type="GO" id="GO:0012505">
    <property type="term" value="C:endomembrane system"/>
    <property type="evidence" value="ECO:0007669"/>
    <property type="project" value="UniProtKB-SubCell"/>
</dbReference>